<accession>A0A225W183</accession>
<evidence type="ECO:0000313" key="2">
    <source>
        <dbReference type="EMBL" id="OWZ11355.1"/>
    </source>
</evidence>
<organism evidence="2 3">
    <name type="scientific">Phytophthora megakarya</name>
    <dbReference type="NCBI Taxonomy" id="4795"/>
    <lineage>
        <taxon>Eukaryota</taxon>
        <taxon>Sar</taxon>
        <taxon>Stramenopiles</taxon>
        <taxon>Oomycota</taxon>
        <taxon>Peronosporomycetes</taxon>
        <taxon>Peronosporales</taxon>
        <taxon>Peronosporaceae</taxon>
        <taxon>Phytophthora</taxon>
    </lineage>
</organism>
<proteinExistence type="predicted"/>
<dbReference type="AlphaFoldDB" id="A0A225W183"/>
<feature type="region of interest" description="Disordered" evidence="1">
    <location>
        <begin position="119"/>
        <end position="233"/>
    </location>
</feature>
<feature type="compositionally biased region" description="Polar residues" evidence="1">
    <location>
        <begin position="61"/>
        <end position="73"/>
    </location>
</feature>
<name>A0A225W183_9STRA</name>
<gene>
    <name evidence="2" type="ORF">PHMEG_00015635</name>
</gene>
<keyword evidence="3" id="KW-1185">Reference proteome</keyword>
<comment type="caution">
    <text evidence="2">The sequence shown here is derived from an EMBL/GenBank/DDBJ whole genome shotgun (WGS) entry which is preliminary data.</text>
</comment>
<dbReference type="Proteomes" id="UP000198211">
    <property type="component" value="Unassembled WGS sequence"/>
</dbReference>
<dbReference type="EMBL" id="NBNE01002147">
    <property type="protein sequence ID" value="OWZ11355.1"/>
    <property type="molecule type" value="Genomic_DNA"/>
</dbReference>
<evidence type="ECO:0000256" key="1">
    <source>
        <dbReference type="SAM" id="MobiDB-lite"/>
    </source>
</evidence>
<feature type="compositionally biased region" description="Polar residues" evidence="1">
    <location>
        <begin position="210"/>
        <end position="222"/>
    </location>
</feature>
<feature type="region of interest" description="Disordered" evidence="1">
    <location>
        <begin position="61"/>
        <end position="81"/>
    </location>
</feature>
<feature type="compositionally biased region" description="Basic and acidic residues" evidence="1">
    <location>
        <begin position="149"/>
        <end position="165"/>
    </location>
</feature>
<reference evidence="3" key="1">
    <citation type="submission" date="2017-03" db="EMBL/GenBank/DDBJ databases">
        <title>Phytopthora megakarya and P. palmivora, two closely related causual agents of cacao black pod achieved similar genome size and gene model numbers by different mechanisms.</title>
        <authorList>
            <person name="Ali S."/>
            <person name="Shao J."/>
            <person name="Larry D.J."/>
            <person name="Kronmiller B."/>
            <person name="Shen D."/>
            <person name="Strem M.D."/>
            <person name="Melnick R.L."/>
            <person name="Guiltinan M.J."/>
            <person name="Tyler B.M."/>
            <person name="Meinhardt L.W."/>
            <person name="Bailey B.A."/>
        </authorList>
    </citation>
    <scope>NUCLEOTIDE SEQUENCE [LARGE SCALE GENOMIC DNA]</scope>
    <source>
        <strain evidence="3">zdho120</strain>
    </source>
</reference>
<evidence type="ECO:0000313" key="3">
    <source>
        <dbReference type="Proteomes" id="UP000198211"/>
    </source>
</evidence>
<sequence>MTAFEKEFQTLLLELDQEREANNNLQSFLVGRLKKQTECEGVGDNELKTVPKITTQVYVNSDSTTGEPVSSGVNTGGPPVLRKQTVSSEVKTLYGTQTQAAQRDLSETKENVVYTAATKAPTSTAAKTERTADVQKASAEGKIRKRSTRKPDQGMKELSKDDSRKKSTPPSQPPTRHGPPDDEPSDDDIDSDKESGDSDSDSSSFEDLASGTQVRTTGQGSIMFNPMVNITVV</sequence>
<feature type="compositionally biased region" description="Acidic residues" evidence="1">
    <location>
        <begin position="181"/>
        <end position="191"/>
    </location>
</feature>
<protein>
    <submittedName>
        <fullName evidence="2">Uncharacterized protein</fullName>
    </submittedName>
</protein>